<dbReference type="InterPro" id="IPR021719">
    <property type="entry name" value="Prot_inh_I78"/>
</dbReference>
<dbReference type="AlphaFoldDB" id="A3K2I5"/>
<dbReference type="Gene3D" id="3.30.10.10">
    <property type="entry name" value="Trypsin Inhibitor V, subunit A"/>
    <property type="match status" value="1"/>
</dbReference>
<dbReference type="PROSITE" id="PS51257">
    <property type="entry name" value="PROKAR_LIPOPROTEIN"/>
    <property type="match status" value="1"/>
</dbReference>
<gene>
    <name evidence="1" type="ORF">SSE37_16318</name>
</gene>
<evidence type="ECO:0000313" key="2">
    <source>
        <dbReference type="Proteomes" id="UP000005713"/>
    </source>
</evidence>
<proteinExistence type="predicted"/>
<protein>
    <submittedName>
        <fullName evidence="1">Putative secreted protein</fullName>
    </submittedName>
</protein>
<comment type="caution">
    <text evidence="1">The sequence shown here is derived from an EMBL/GenBank/DDBJ whole genome shotgun (WGS) entry which is preliminary data.</text>
</comment>
<dbReference type="Pfam" id="PF11720">
    <property type="entry name" value="Inhibitor_I78"/>
    <property type="match status" value="1"/>
</dbReference>
<sequence>MRQAWILTLVIPALAACQPVPDARDPAPVCAAGQFAGLVGQPVAEAAVVPEPKRIIRPGDMITEDYRLDRTNVYLDAQDVITTLKCG</sequence>
<organism evidence="1 2">
    <name type="scientific">Sagittula stellata (strain ATCC 700073 / DSM 11524 / E-37)</name>
    <dbReference type="NCBI Taxonomy" id="388399"/>
    <lineage>
        <taxon>Bacteria</taxon>
        <taxon>Pseudomonadati</taxon>
        <taxon>Pseudomonadota</taxon>
        <taxon>Alphaproteobacteria</taxon>
        <taxon>Rhodobacterales</taxon>
        <taxon>Roseobacteraceae</taxon>
        <taxon>Sagittula</taxon>
    </lineage>
</organism>
<dbReference type="OrthoDB" id="8724542at2"/>
<dbReference type="Proteomes" id="UP000005713">
    <property type="component" value="Unassembled WGS sequence"/>
</dbReference>
<dbReference type="EMBL" id="AAYA01000005">
    <property type="protein sequence ID" value="EBA08394.1"/>
    <property type="molecule type" value="Genomic_DNA"/>
</dbReference>
<accession>A3K2I5</accession>
<dbReference type="RefSeq" id="WP_005858284.1">
    <property type="nucleotide sequence ID" value="NZ_AAYA01000005.1"/>
</dbReference>
<name>A3K2I5_SAGS3</name>
<evidence type="ECO:0000313" key="1">
    <source>
        <dbReference type="EMBL" id="EBA08394.1"/>
    </source>
</evidence>
<reference evidence="1 2" key="1">
    <citation type="submission" date="2006-06" db="EMBL/GenBank/DDBJ databases">
        <authorList>
            <person name="Moran M.A."/>
            <person name="Ferriera S."/>
            <person name="Johnson J."/>
            <person name="Kravitz S."/>
            <person name="Beeson K."/>
            <person name="Sutton G."/>
            <person name="Rogers Y.-H."/>
            <person name="Friedman R."/>
            <person name="Frazier M."/>
            <person name="Venter J.C."/>
        </authorList>
    </citation>
    <scope>NUCLEOTIDE SEQUENCE [LARGE SCALE GENOMIC DNA]</scope>
    <source>
        <strain evidence="1 2">E-37</strain>
    </source>
</reference>
<keyword evidence="2" id="KW-1185">Reference proteome</keyword>